<dbReference type="EMBL" id="CM042018">
    <property type="protein sequence ID" value="KAI3827528.1"/>
    <property type="molecule type" value="Genomic_DNA"/>
</dbReference>
<comment type="caution">
    <text evidence="1">The sequence shown here is derived from an EMBL/GenBank/DDBJ whole genome shotgun (WGS) entry which is preliminary data.</text>
</comment>
<dbReference type="Proteomes" id="UP001056120">
    <property type="component" value="Linkage Group LG01"/>
</dbReference>
<evidence type="ECO:0000313" key="1">
    <source>
        <dbReference type="EMBL" id="KAI3827528.1"/>
    </source>
</evidence>
<proteinExistence type="predicted"/>
<name>A0ACB9K5K8_9ASTR</name>
<protein>
    <submittedName>
        <fullName evidence="1">Uncharacterized protein</fullName>
    </submittedName>
</protein>
<evidence type="ECO:0000313" key="2">
    <source>
        <dbReference type="Proteomes" id="UP001056120"/>
    </source>
</evidence>
<keyword evidence="2" id="KW-1185">Reference proteome</keyword>
<organism evidence="1 2">
    <name type="scientific">Smallanthus sonchifolius</name>
    <dbReference type="NCBI Taxonomy" id="185202"/>
    <lineage>
        <taxon>Eukaryota</taxon>
        <taxon>Viridiplantae</taxon>
        <taxon>Streptophyta</taxon>
        <taxon>Embryophyta</taxon>
        <taxon>Tracheophyta</taxon>
        <taxon>Spermatophyta</taxon>
        <taxon>Magnoliopsida</taxon>
        <taxon>eudicotyledons</taxon>
        <taxon>Gunneridae</taxon>
        <taxon>Pentapetalae</taxon>
        <taxon>asterids</taxon>
        <taxon>campanulids</taxon>
        <taxon>Asterales</taxon>
        <taxon>Asteraceae</taxon>
        <taxon>Asteroideae</taxon>
        <taxon>Heliantheae alliance</taxon>
        <taxon>Millerieae</taxon>
        <taxon>Smallanthus</taxon>
    </lineage>
</organism>
<accession>A0ACB9K5K8</accession>
<reference evidence="2" key="1">
    <citation type="journal article" date="2022" name="Mol. Ecol. Resour.">
        <title>The genomes of chicory, endive, great burdock and yacon provide insights into Asteraceae palaeo-polyploidization history and plant inulin production.</title>
        <authorList>
            <person name="Fan W."/>
            <person name="Wang S."/>
            <person name="Wang H."/>
            <person name="Wang A."/>
            <person name="Jiang F."/>
            <person name="Liu H."/>
            <person name="Zhao H."/>
            <person name="Xu D."/>
            <person name="Zhang Y."/>
        </authorList>
    </citation>
    <scope>NUCLEOTIDE SEQUENCE [LARGE SCALE GENOMIC DNA]</scope>
    <source>
        <strain evidence="2">cv. Yunnan</strain>
    </source>
</reference>
<sequence length="87" mass="9079">MTGSSGKEDSEVTKVSRGIYPVVVPMDTDLTNTTVSGGEGEGEQDMGAAVAGVALPMEHMEEIYDPLVTTDVVVFGGIKKTYLLANA</sequence>
<gene>
    <name evidence="1" type="ORF">L1987_01605</name>
</gene>
<reference evidence="1 2" key="2">
    <citation type="journal article" date="2022" name="Mol. Ecol. Resour.">
        <title>The genomes of chicory, endive, great burdock and yacon provide insights into Asteraceae paleo-polyploidization history and plant inulin production.</title>
        <authorList>
            <person name="Fan W."/>
            <person name="Wang S."/>
            <person name="Wang H."/>
            <person name="Wang A."/>
            <person name="Jiang F."/>
            <person name="Liu H."/>
            <person name="Zhao H."/>
            <person name="Xu D."/>
            <person name="Zhang Y."/>
        </authorList>
    </citation>
    <scope>NUCLEOTIDE SEQUENCE [LARGE SCALE GENOMIC DNA]</scope>
    <source>
        <strain evidence="2">cv. Yunnan</strain>
        <tissue evidence="1">Leaves</tissue>
    </source>
</reference>